<dbReference type="OrthoDB" id="4330189at2"/>
<proteinExistence type="predicted"/>
<sequence length="59" mass="6613">MLGRLGDEHGPLPRRTWQQWRATGKTPPCYKLPNGRVVCKESEFDAWFEGLLDVAAVGA</sequence>
<dbReference type="AlphaFoldDB" id="A0A4S8PGR4"/>
<accession>A0A4S8PGR4</accession>
<evidence type="ECO:0000313" key="2">
    <source>
        <dbReference type="Proteomes" id="UP000305792"/>
    </source>
</evidence>
<dbReference type="Proteomes" id="UP000305792">
    <property type="component" value="Unassembled WGS sequence"/>
</dbReference>
<evidence type="ECO:0000313" key="1">
    <source>
        <dbReference type="EMBL" id="THV29690.1"/>
    </source>
</evidence>
<gene>
    <name evidence="1" type="ORF">E9998_09140</name>
</gene>
<comment type="caution">
    <text evidence="1">The sequence shown here is derived from an EMBL/GenBank/DDBJ whole genome shotgun (WGS) entry which is preliminary data.</text>
</comment>
<reference evidence="1 2" key="1">
    <citation type="journal article" date="2018" name="Int. J. Syst. Evol. Microbiol.">
        <title>Glycomyces paridis sp. nov., isolated from the medicinal plant Paris polyphylla.</title>
        <authorList>
            <person name="Fang X.M."/>
            <person name="Bai J.L."/>
            <person name="Su J."/>
            <person name="Zhao L.L."/>
            <person name="Liu H.Y."/>
            <person name="Ma B.P."/>
            <person name="Zhang Y.Q."/>
            <person name="Yu L.Y."/>
        </authorList>
    </citation>
    <scope>NUCLEOTIDE SEQUENCE [LARGE SCALE GENOMIC DNA]</scope>
    <source>
        <strain evidence="1 2">CPCC 204357</strain>
    </source>
</reference>
<keyword evidence="2" id="KW-1185">Reference proteome</keyword>
<name>A0A4S8PGR4_9ACTN</name>
<organism evidence="1 2">
    <name type="scientific">Glycomyces paridis</name>
    <dbReference type="NCBI Taxonomy" id="2126555"/>
    <lineage>
        <taxon>Bacteria</taxon>
        <taxon>Bacillati</taxon>
        <taxon>Actinomycetota</taxon>
        <taxon>Actinomycetes</taxon>
        <taxon>Glycomycetales</taxon>
        <taxon>Glycomycetaceae</taxon>
        <taxon>Glycomyces</taxon>
    </lineage>
</organism>
<protein>
    <submittedName>
        <fullName evidence="1">Excisionase</fullName>
    </submittedName>
</protein>
<dbReference type="EMBL" id="STGX01000005">
    <property type="protein sequence ID" value="THV29690.1"/>
    <property type="molecule type" value="Genomic_DNA"/>
</dbReference>